<feature type="region of interest" description="Disordered" evidence="2">
    <location>
        <begin position="374"/>
        <end position="402"/>
    </location>
</feature>
<evidence type="ECO:0000256" key="2">
    <source>
        <dbReference type="SAM" id="MobiDB-lite"/>
    </source>
</evidence>
<keyword evidence="3" id="KW-1185">Reference proteome</keyword>
<proteinExistence type="predicted"/>
<dbReference type="Proteomes" id="UP000492821">
    <property type="component" value="Unassembled WGS sequence"/>
</dbReference>
<accession>A0A7E5A1J3</accession>
<evidence type="ECO:0000256" key="1">
    <source>
        <dbReference type="SAM" id="Coils"/>
    </source>
</evidence>
<reference evidence="4" key="2">
    <citation type="submission" date="2020-10" db="UniProtKB">
        <authorList>
            <consortium name="WormBaseParasite"/>
        </authorList>
    </citation>
    <scope>IDENTIFICATION</scope>
</reference>
<protein>
    <submittedName>
        <fullName evidence="4">DUF641 domain-containing protein</fullName>
    </submittedName>
</protein>
<dbReference type="WBParaSite" id="Pan_g8144.t1">
    <property type="protein sequence ID" value="Pan_g8144.t1"/>
    <property type="gene ID" value="Pan_g8144"/>
</dbReference>
<organism evidence="3 4">
    <name type="scientific">Panagrellus redivivus</name>
    <name type="common">Microworm</name>
    <dbReference type="NCBI Taxonomy" id="6233"/>
    <lineage>
        <taxon>Eukaryota</taxon>
        <taxon>Metazoa</taxon>
        <taxon>Ecdysozoa</taxon>
        <taxon>Nematoda</taxon>
        <taxon>Chromadorea</taxon>
        <taxon>Rhabditida</taxon>
        <taxon>Tylenchina</taxon>
        <taxon>Panagrolaimomorpha</taxon>
        <taxon>Panagrolaimoidea</taxon>
        <taxon>Panagrolaimidae</taxon>
        <taxon>Panagrellus</taxon>
    </lineage>
</organism>
<reference evidence="3" key="1">
    <citation type="journal article" date="2013" name="Genetics">
        <title>The draft genome and transcriptome of Panagrellus redivivus are shaped by the harsh demands of a free-living lifestyle.</title>
        <authorList>
            <person name="Srinivasan J."/>
            <person name="Dillman A.R."/>
            <person name="Macchietto M.G."/>
            <person name="Heikkinen L."/>
            <person name="Lakso M."/>
            <person name="Fracchia K.M."/>
            <person name="Antoshechkin I."/>
            <person name="Mortazavi A."/>
            <person name="Wong G."/>
            <person name="Sternberg P.W."/>
        </authorList>
    </citation>
    <scope>NUCLEOTIDE SEQUENCE [LARGE SCALE GENOMIC DNA]</scope>
    <source>
        <strain evidence="3">MT8872</strain>
    </source>
</reference>
<evidence type="ECO:0000313" key="4">
    <source>
        <dbReference type="WBParaSite" id="Pan_g8144.t1"/>
    </source>
</evidence>
<feature type="coiled-coil region" evidence="1">
    <location>
        <begin position="136"/>
        <end position="163"/>
    </location>
</feature>
<sequence length="402" mass="44378">MVGDNYGALASEGSRTFADAVATFVIDENGAILRSIVKAPRRDQGDPFAGHTAKLAAVCPTDRESESTQSPNRWLPPISLLVGASSEETLTILQLHCAVIITMKAMWIFLFILAVVALTDATDGCDDRLASCQMYNAQLEVSNAKLKAENAELLRQLDASMNANRQSRLIPAKKEPNESEIQTDADLVVDLWVALCSPAYRIPTMPRNSSHEFMELLTNFETLFETYHRRAVQIDSQTSALSQVVADMLITPKAARGLSVNTNAEGEKIEDIVSEAPETNVKISINNLKSYLRKDDDIFDRVEKRLHDVQLDISKFARLQSLYVEPNSATVNLVESLLFSRLLGAIHYAFSKRQKVYEIYRRVFNGAQPVPVADGDQPVPVEAGDQPVPVEAGDQPMSVENV</sequence>
<keyword evidence="1" id="KW-0175">Coiled coil</keyword>
<dbReference type="AlphaFoldDB" id="A0A7E5A1J3"/>
<name>A0A7E5A1J3_PANRE</name>
<evidence type="ECO:0000313" key="3">
    <source>
        <dbReference type="Proteomes" id="UP000492821"/>
    </source>
</evidence>